<name>A0A4Z2HK17_9TELE</name>
<accession>A0A4Z2HK17</accession>
<evidence type="ECO:0000256" key="4">
    <source>
        <dbReference type="ARBA" id="ARBA00035255"/>
    </source>
</evidence>
<dbReference type="InterPro" id="IPR014721">
    <property type="entry name" value="Ribsml_uS5_D2-typ_fold_subgr"/>
</dbReference>
<protein>
    <recommendedName>
        <fullName evidence="4">Small ribosomal subunit protein uS5</fullName>
    </recommendedName>
    <alternativeName>
        <fullName evidence="5">40S ribosomal protein S2</fullName>
    </alternativeName>
</protein>
<evidence type="ECO:0000313" key="10">
    <source>
        <dbReference type="Proteomes" id="UP000314294"/>
    </source>
</evidence>
<dbReference type="InterPro" id="IPR005711">
    <property type="entry name" value="Ribosomal_uS5_euk/arc"/>
</dbReference>
<dbReference type="Pfam" id="PF00333">
    <property type="entry name" value="Ribosomal_S5"/>
    <property type="match status" value="1"/>
</dbReference>
<dbReference type="PANTHER" id="PTHR13718:SF4">
    <property type="entry name" value="40S RIBOSOMAL PROTEIN S2"/>
    <property type="match status" value="1"/>
</dbReference>
<dbReference type="Pfam" id="PF03719">
    <property type="entry name" value="Ribosomal_S5_C"/>
    <property type="match status" value="1"/>
</dbReference>
<dbReference type="PANTHER" id="PTHR13718">
    <property type="entry name" value="RIBOSOMAL S SUBUNIT"/>
    <property type="match status" value="1"/>
</dbReference>
<dbReference type="Proteomes" id="UP000314294">
    <property type="component" value="Unassembled WGS sequence"/>
</dbReference>
<dbReference type="InterPro" id="IPR020568">
    <property type="entry name" value="Ribosomal_Su5_D2-typ_SF"/>
</dbReference>
<dbReference type="GO" id="GO:0003723">
    <property type="term" value="F:RNA binding"/>
    <property type="evidence" value="ECO:0007669"/>
    <property type="project" value="InterPro"/>
</dbReference>
<evidence type="ECO:0000256" key="6">
    <source>
        <dbReference type="PROSITE-ProRule" id="PRU00268"/>
    </source>
</evidence>
<dbReference type="GO" id="GO:0006412">
    <property type="term" value="P:translation"/>
    <property type="evidence" value="ECO:0007669"/>
    <property type="project" value="InterPro"/>
</dbReference>
<dbReference type="PROSITE" id="PS50881">
    <property type="entry name" value="S5_DSRBD"/>
    <property type="match status" value="1"/>
</dbReference>
<reference evidence="9 10" key="1">
    <citation type="submission" date="2019-03" db="EMBL/GenBank/DDBJ databases">
        <title>First draft genome of Liparis tanakae, snailfish: a comprehensive survey of snailfish specific genes.</title>
        <authorList>
            <person name="Kim W."/>
            <person name="Song I."/>
            <person name="Jeong J.-H."/>
            <person name="Kim D."/>
            <person name="Kim S."/>
            <person name="Ryu S."/>
            <person name="Song J.Y."/>
            <person name="Lee S.K."/>
        </authorList>
    </citation>
    <scope>NUCLEOTIDE SEQUENCE [LARGE SCALE GENOMIC DNA]</scope>
    <source>
        <tissue evidence="9">Muscle</tissue>
    </source>
</reference>
<evidence type="ECO:0000256" key="1">
    <source>
        <dbReference type="ARBA" id="ARBA00008945"/>
    </source>
</evidence>
<dbReference type="InterPro" id="IPR005324">
    <property type="entry name" value="Ribosomal_uS5_C"/>
</dbReference>
<feature type="domain" description="S5 DRBM" evidence="8">
    <location>
        <begin position="124"/>
        <end position="187"/>
    </location>
</feature>
<dbReference type="NCBIfam" id="TIGR01020">
    <property type="entry name" value="uS5_euk_arch"/>
    <property type="match status" value="1"/>
</dbReference>
<gene>
    <name evidence="9" type="primary">rps2</name>
    <name evidence="9" type="ORF">EYF80_023605</name>
</gene>
<evidence type="ECO:0000259" key="8">
    <source>
        <dbReference type="PROSITE" id="PS50881"/>
    </source>
</evidence>
<dbReference type="GO" id="GO:0022627">
    <property type="term" value="C:cytosolic small ribosomal subunit"/>
    <property type="evidence" value="ECO:0007669"/>
    <property type="project" value="TreeGrafter"/>
</dbReference>
<dbReference type="GO" id="GO:0003735">
    <property type="term" value="F:structural constituent of ribosome"/>
    <property type="evidence" value="ECO:0007669"/>
    <property type="project" value="UniProtKB-UniRule"/>
</dbReference>
<evidence type="ECO:0000313" key="9">
    <source>
        <dbReference type="EMBL" id="TNN66127.1"/>
    </source>
</evidence>
<keyword evidence="2 6" id="KW-0689">Ribosomal protein</keyword>
<dbReference type="InterPro" id="IPR018192">
    <property type="entry name" value="Ribosomal_uS5_N_CS"/>
</dbReference>
<keyword evidence="10" id="KW-1185">Reference proteome</keyword>
<evidence type="ECO:0000256" key="5">
    <source>
        <dbReference type="ARBA" id="ARBA00035407"/>
    </source>
</evidence>
<dbReference type="AlphaFoldDB" id="A0A4Z2HK17"/>
<dbReference type="InterPro" id="IPR000851">
    <property type="entry name" value="Ribosomal_uS5"/>
</dbReference>
<organism evidence="9 10">
    <name type="scientific">Liparis tanakae</name>
    <name type="common">Tanaka's snailfish</name>
    <dbReference type="NCBI Taxonomy" id="230148"/>
    <lineage>
        <taxon>Eukaryota</taxon>
        <taxon>Metazoa</taxon>
        <taxon>Chordata</taxon>
        <taxon>Craniata</taxon>
        <taxon>Vertebrata</taxon>
        <taxon>Euteleostomi</taxon>
        <taxon>Actinopterygii</taxon>
        <taxon>Neopterygii</taxon>
        <taxon>Teleostei</taxon>
        <taxon>Neoteleostei</taxon>
        <taxon>Acanthomorphata</taxon>
        <taxon>Eupercaria</taxon>
        <taxon>Perciformes</taxon>
        <taxon>Cottioidei</taxon>
        <taxon>Cottales</taxon>
        <taxon>Liparidae</taxon>
        <taxon>Liparis</taxon>
    </lineage>
</organism>
<dbReference type="FunFam" id="3.30.230.10:FF:000004">
    <property type="entry name" value="40S ribosomal protein S2"/>
    <property type="match status" value="1"/>
</dbReference>
<comment type="caution">
    <text evidence="9">The sequence shown here is derived from an EMBL/GenBank/DDBJ whole genome shotgun (WGS) entry which is preliminary data.</text>
</comment>
<evidence type="ECO:0000256" key="7">
    <source>
        <dbReference type="RuleBase" id="RU003823"/>
    </source>
</evidence>
<dbReference type="Gene3D" id="3.30.160.20">
    <property type="match status" value="1"/>
</dbReference>
<evidence type="ECO:0000256" key="3">
    <source>
        <dbReference type="ARBA" id="ARBA00023274"/>
    </source>
</evidence>
<proteinExistence type="inferred from homology"/>
<dbReference type="OrthoDB" id="10253125at2759"/>
<dbReference type="InterPro" id="IPR013810">
    <property type="entry name" value="Ribosomal_uS5_N"/>
</dbReference>
<dbReference type="FunFam" id="3.30.160.20:FF:000133">
    <property type="entry name" value="40S ribosomal protein S2"/>
    <property type="match status" value="1"/>
</dbReference>
<dbReference type="Gene3D" id="3.30.230.10">
    <property type="match status" value="1"/>
</dbReference>
<dbReference type="PROSITE" id="PS00585">
    <property type="entry name" value="RIBOSOMAL_S5"/>
    <property type="match status" value="1"/>
</dbReference>
<sequence>MLFLNPANIYENNVTAFEIFLDVDGTMNMAVMLVFKWRTTPVVEEVSAEVLEEVAEEAAAAIAAAIVAGIAAEAVDAVEAVWVPVTKLGRLVKDLKIKSLEEIYLYSLPIKESEIIDFFLGSALKDEVLKIMPVQKQTRAGQRTRFKAFVAIGDYNGHVGLGVKCSKEVATAIRGAIILAKLSIVPVRRGYWGNKIAKPHTVPCKVTGRCGSVLVRLIPAPRGTGIVSAPVPKKLLTMAGIDDCYTSARGCTATLGNFAKATFDAISKTYSYLTPDLWKETVFTKSPYQEFTDHLAKTHTRVSVQRGQPVPPPST</sequence>
<comment type="similarity">
    <text evidence="1 7">Belongs to the universal ribosomal protein uS5 family.</text>
</comment>
<dbReference type="SUPFAM" id="SSF54768">
    <property type="entry name" value="dsRNA-binding domain-like"/>
    <property type="match status" value="1"/>
</dbReference>
<dbReference type="EMBL" id="SRLO01000224">
    <property type="protein sequence ID" value="TNN66127.1"/>
    <property type="molecule type" value="Genomic_DNA"/>
</dbReference>
<dbReference type="SUPFAM" id="SSF54211">
    <property type="entry name" value="Ribosomal protein S5 domain 2-like"/>
    <property type="match status" value="1"/>
</dbReference>
<evidence type="ECO:0000256" key="2">
    <source>
        <dbReference type="ARBA" id="ARBA00022980"/>
    </source>
</evidence>
<keyword evidence="3 6" id="KW-0687">Ribonucleoprotein</keyword>